<dbReference type="InterPro" id="IPR024301">
    <property type="entry name" value="Amidase_6"/>
</dbReference>
<dbReference type="Proteomes" id="UP000298313">
    <property type="component" value="Unassembled WGS sequence"/>
</dbReference>
<sequence>MALPVPRSGPGGRNAQHRSEHPGGVFRAARSTRLQLISCDARRAAQAARAYALAHWDDCNTDEFGSISGNDCVNFTSQSLLAAWSRAATSCNLTGTIPATRTTPGS</sequence>
<proteinExistence type="predicted"/>
<protein>
    <recommendedName>
        <fullName evidence="2">Putative amidase domain-containing protein</fullName>
    </recommendedName>
</protein>
<evidence type="ECO:0000256" key="1">
    <source>
        <dbReference type="SAM" id="MobiDB-lite"/>
    </source>
</evidence>
<feature type="region of interest" description="Disordered" evidence="1">
    <location>
        <begin position="1"/>
        <end position="24"/>
    </location>
</feature>
<gene>
    <name evidence="3" type="ORF">E3T48_02780</name>
</gene>
<dbReference type="AlphaFoldDB" id="A0A4R9BE19"/>
<organism evidence="3 4">
    <name type="scientific">Cryobacterium fucosi</name>
    <dbReference type="NCBI Taxonomy" id="1259157"/>
    <lineage>
        <taxon>Bacteria</taxon>
        <taxon>Bacillati</taxon>
        <taxon>Actinomycetota</taxon>
        <taxon>Actinomycetes</taxon>
        <taxon>Micrococcales</taxon>
        <taxon>Microbacteriaceae</taxon>
        <taxon>Cryobacterium</taxon>
    </lineage>
</organism>
<feature type="domain" description="Putative amidase" evidence="2">
    <location>
        <begin position="45"/>
        <end position="81"/>
    </location>
</feature>
<name>A0A4R9BE19_9MICO</name>
<accession>A0A4R9BE19</accession>
<comment type="caution">
    <text evidence="3">The sequence shown here is derived from an EMBL/GenBank/DDBJ whole genome shotgun (WGS) entry which is preliminary data.</text>
</comment>
<reference evidence="3 4" key="1">
    <citation type="submission" date="2019-03" db="EMBL/GenBank/DDBJ databases">
        <title>Genomics of glacier-inhabiting Cryobacterium strains.</title>
        <authorList>
            <person name="Liu Q."/>
            <person name="Xin Y.-H."/>
        </authorList>
    </citation>
    <scope>NUCLEOTIDE SEQUENCE [LARGE SCALE GENOMIC DNA]</scope>
    <source>
        <strain evidence="3 4">Hh4</strain>
    </source>
</reference>
<evidence type="ECO:0000313" key="4">
    <source>
        <dbReference type="Proteomes" id="UP000298313"/>
    </source>
</evidence>
<keyword evidence="4" id="KW-1185">Reference proteome</keyword>
<dbReference type="Pfam" id="PF12671">
    <property type="entry name" value="Amidase_6"/>
    <property type="match status" value="1"/>
</dbReference>
<evidence type="ECO:0000259" key="2">
    <source>
        <dbReference type="Pfam" id="PF12671"/>
    </source>
</evidence>
<dbReference type="EMBL" id="SOHH01000028">
    <property type="protein sequence ID" value="TFD82139.1"/>
    <property type="molecule type" value="Genomic_DNA"/>
</dbReference>
<evidence type="ECO:0000313" key="3">
    <source>
        <dbReference type="EMBL" id="TFD82139.1"/>
    </source>
</evidence>